<proteinExistence type="predicted"/>
<feature type="chain" id="PRO_5043496418" evidence="2">
    <location>
        <begin position="19"/>
        <end position="168"/>
    </location>
</feature>
<dbReference type="GO" id="GO:0005739">
    <property type="term" value="C:mitochondrion"/>
    <property type="evidence" value="ECO:0007669"/>
    <property type="project" value="InterPro"/>
</dbReference>
<evidence type="ECO:0000313" key="4">
    <source>
        <dbReference type="Proteomes" id="UP001165289"/>
    </source>
</evidence>
<protein>
    <submittedName>
        <fullName evidence="3">NADH dehydrogenase</fullName>
    </submittedName>
</protein>
<evidence type="ECO:0000256" key="2">
    <source>
        <dbReference type="SAM" id="SignalP"/>
    </source>
</evidence>
<dbReference type="AlphaFoldDB" id="A0AAV7JKU8"/>
<dbReference type="Proteomes" id="UP001165289">
    <property type="component" value="Unassembled WGS sequence"/>
</dbReference>
<organism evidence="3 4">
    <name type="scientific">Oopsacas minuta</name>
    <dbReference type="NCBI Taxonomy" id="111878"/>
    <lineage>
        <taxon>Eukaryota</taxon>
        <taxon>Metazoa</taxon>
        <taxon>Porifera</taxon>
        <taxon>Hexactinellida</taxon>
        <taxon>Hexasterophora</taxon>
        <taxon>Lyssacinosida</taxon>
        <taxon>Leucopsacidae</taxon>
        <taxon>Oopsacas</taxon>
    </lineage>
</organism>
<keyword evidence="4" id="KW-1185">Reference proteome</keyword>
<dbReference type="EMBL" id="JAKMXF010000322">
    <property type="protein sequence ID" value="KAI6649044.1"/>
    <property type="molecule type" value="Genomic_DNA"/>
</dbReference>
<sequence length="168" mass="19417">MSLLRLVRSSFLLSRTLSYGPPYTSPDFTGIPKGKFDDRPDRMGVPDDYPDPPFISYQDRPAHGWMDSAGRRNLNTPLHEEDDLLSMWLFDRPPPRYTNTQQVLQLMTMLGVLGLFTYVCVAYDKKVGDVAVPKQYPRNNLYVERGYDPALEPEVFTDNRVREPYPPR</sequence>
<dbReference type="InterPro" id="IPR008699">
    <property type="entry name" value="NDUFB8"/>
</dbReference>
<keyword evidence="2" id="KW-0732">Signal</keyword>
<evidence type="ECO:0000313" key="3">
    <source>
        <dbReference type="EMBL" id="KAI6649044.1"/>
    </source>
</evidence>
<feature type="region of interest" description="Disordered" evidence="1">
    <location>
        <begin position="29"/>
        <end position="51"/>
    </location>
</feature>
<accession>A0AAV7JKU8</accession>
<name>A0AAV7JKU8_9METZ</name>
<dbReference type="Pfam" id="PF05821">
    <property type="entry name" value="NDUF_B8"/>
    <property type="match status" value="1"/>
</dbReference>
<evidence type="ECO:0000256" key="1">
    <source>
        <dbReference type="SAM" id="MobiDB-lite"/>
    </source>
</evidence>
<gene>
    <name evidence="3" type="ORF">LOD99_6767</name>
</gene>
<dbReference type="PANTHER" id="PTHR12840">
    <property type="entry name" value="NADH-UBIQUINONE OXIDOREDUCTASE ASHI SUBUNIT"/>
    <property type="match status" value="1"/>
</dbReference>
<feature type="signal peptide" evidence="2">
    <location>
        <begin position="1"/>
        <end position="18"/>
    </location>
</feature>
<dbReference type="PANTHER" id="PTHR12840:SF1">
    <property type="entry name" value="NADH DEHYDROGENASE [UBIQUINONE] 1 BETA SUBCOMPLEX SUBUNIT 8, MITOCHONDRIAL"/>
    <property type="match status" value="1"/>
</dbReference>
<feature type="compositionally biased region" description="Basic and acidic residues" evidence="1">
    <location>
        <begin position="34"/>
        <end position="45"/>
    </location>
</feature>
<reference evidence="3 4" key="1">
    <citation type="journal article" date="2023" name="BMC Biol.">
        <title>The compact genome of the sponge Oopsacas minuta (Hexactinellida) is lacking key metazoan core genes.</title>
        <authorList>
            <person name="Santini S."/>
            <person name="Schenkelaars Q."/>
            <person name="Jourda C."/>
            <person name="Duchesne M."/>
            <person name="Belahbib H."/>
            <person name="Rocher C."/>
            <person name="Selva M."/>
            <person name="Riesgo A."/>
            <person name="Vervoort M."/>
            <person name="Leys S.P."/>
            <person name="Kodjabachian L."/>
            <person name="Le Bivic A."/>
            <person name="Borchiellini C."/>
            <person name="Claverie J.M."/>
            <person name="Renard E."/>
        </authorList>
    </citation>
    <scope>NUCLEOTIDE SEQUENCE [LARGE SCALE GENOMIC DNA]</scope>
    <source>
        <strain evidence="3">SPO-2</strain>
    </source>
</reference>
<comment type="caution">
    <text evidence="3">The sequence shown here is derived from an EMBL/GenBank/DDBJ whole genome shotgun (WGS) entry which is preliminary data.</text>
</comment>